<name>A0A8E6D6L3_9PHAE</name>
<dbReference type="GO" id="GO:1990904">
    <property type="term" value="C:ribonucleoprotein complex"/>
    <property type="evidence" value="ECO:0007669"/>
    <property type="project" value="UniProtKB-KW"/>
</dbReference>
<dbReference type="PROSITE" id="PS50126">
    <property type="entry name" value="S1"/>
    <property type="match status" value="2"/>
</dbReference>
<dbReference type="AlphaFoldDB" id="A0A8E6D6L3"/>
<dbReference type="SMART" id="SM00316">
    <property type="entry name" value="S1"/>
    <property type="match status" value="2"/>
</dbReference>
<keyword evidence="2" id="KW-0687">Ribonucleoprotein</keyword>
<protein>
    <submittedName>
        <fullName evidence="4">Ribosomal protein S1</fullName>
    </submittedName>
</protein>
<evidence type="ECO:0000313" key="4">
    <source>
        <dbReference type="EMBL" id="QVJ99662.1"/>
    </source>
</evidence>
<evidence type="ECO:0000256" key="2">
    <source>
        <dbReference type="ARBA" id="ARBA00023274"/>
    </source>
</evidence>
<dbReference type="InterPro" id="IPR050437">
    <property type="entry name" value="Ribos_protein_bS1-like"/>
</dbReference>
<evidence type="ECO:0000256" key="1">
    <source>
        <dbReference type="ARBA" id="ARBA00022980"/>
    </source>
</evidence>
<dbReference type="GO" id="GO:0005840">
    <property type="term" value="C:ribosome"/>
    <property type="evidence" value="ECO:0007669"/>
    <property type="project" value="UniProtKB-KW"/>
</dbReference>
<dbReference type="Pfam" id="PF00575">
    <property type="entry name" value="S1"/>
    <property type="match status" value="1"/>
</dbReference>
<keyword evidence="1 4" id="KW-0689">Ribosomal protein</keyword>
<accession>A0A8E6D6L3</accession>
<dbReference type="GO" id="GO:0006412">
    <property type="term" value="P:translation"/>
    <property type="evidence" value="ECO:0007669"/>
    <property type="project" value="TreeGrafter"/>
</dbReference>
<sequence length="264" mass="30462">MIISILTSKFKTNRFGLILAKYSYRVKLNDILAGRIIGLESTHALVDIGLERAALLPREEINVSAVNNPKAALYIDFIGEFLILSINKTTQQIIVSLKQVDCMRLWQRIRQIDFKNTVIYAINERPLRKGKIILFYGLKFFSLNSHIPKHYRRKKRKNFLLPFKFIEVKDIIHIGYLNSRLAVYPRFSQNLEVGGTYCSNVVSIKSFGIFVNIYGIQCLLHISEISYDRISDINSLYKKGDQLKVKIVYKSIQQGKISVSIKKL</sequence>
<dbReference type="PANTHER" id="PTHR10724:SF7">
    <property type="entry name" value="SMALL RIBOSOMAL SUBUNIT PROTEIN BS1C"/>
    <property type="match status" value="1"/>
</dbReference>
<dbReference type="InterPro" id="IPR003029">
    <property type="entry name" value="S1_domain"/>
</dbReference>
<evidence type="ECO:0000259" key="3">
    <source>
        <dbReference type="PROSITE" id="PS50126"/>
    </source>
</evidence>
<gene>
    <name evidence="4" type="primary">rps1</name>
</gene>
<dbReference type="GeneID" id="68216523"/>
<keyword evidence="4" id="KW-0150">Chloroplast</keyword>
<feature type="domain" description="S1 motif" evidence="3">
    <location>
        <begin position="29"/>
        <end position="98"/>
    </location>
</feature>
<proteinExistence type="predicted"/>
<dbReference type="PANTHER" id="PTHR10724">
    <property type="entry name" value="30S RIBOSOMAL PROTEIN S1"/>
    <property type="match status" value="1"/>
</dbReference>
<dbReference type="EMBL" id="MW762687">
    <property type="protein sequence ID" value="QVJ99662.1"/>
    <property type="molecule type" value="Genomic_DNA"/>
</dbReference>
<keyword evidence="4" id="KW-0934">Plastid</keyword>
<organism evidence="4">
    <name type="scientific">Ishige okamurae</name>
    <dbReference type="NCBI Taxonomy" id="233772"/>
    <lineage>
        <taxon>Eukaryota</taxon>
        <taxon>Sar</taxon>
        <taxon>Stramenopiles</taxon>
        <taxon>Ochrophyta</taxon>
        <taxon>PX clade</taxon>
        <taxon>Phaeophyceae</taxon>
        <taxon>Ectocarpales</taxon>
        <taxon>Ishigeaceae</taxon>
        <taxon>Ishige</taxon>
    </lineage>
</organism>
<geneLocation type="chloroplast" evidence="4"/>
<reference evidence="4" key="1">
    <citation type="submission" date="2021-03" db="EMBL/GenBank/DDBJ databases">
        <title>The complete chloroplast genome of Ishige okamurae.</title>
        <authorList>
            <person name="Wang X."/>
        </authorList>
    </citation>
    <scope>NUCLEOTIDE SEQUENCE</scope>
</reference>
<dbReference type="GO" id="GO:0003735">
    <property type="term" value="F:structural constituent of ribosome"/>
    <property type="evidence" value="ECO:0007669"/>
    <property type="project" value="TreeGrafter"/>
</dbReference>
<dbReference type="GO" id="GO:0003729">
    <property type="term" value="F:mRNA binding"/>
    <property type="evidence" value="ECO:0007669"/>
    <property type="project" value="TreeGrafter"/>
</dbReference>
<dbReference type="RefSeq" id="YP_010185318.1">
    <property type="nucleotide sequence ID" value="NC_058314.1"/>
</dbReference>
<feature type="domain" description="S1 motif" evidence="3">
    <location>
        <begin position="194"/>
        <end position="262"/>
    </location>
</feature>